<dbReference type="KEGG" id="tfr:BR63_00355"/>
<dbReference type="Proteomes" id="UP000515847">
    <property type="component" value="Chromosome"/>
</dbReference>
<accession>A0A7G6DYK8</accession>
<protein>
    <submittedName>
        <fullName evidence="2">(2Fe-2S)-binding protein</fullName>
    </submittedName>
</protein>
<organism evidence="2 3">
    <name type="scientific">Thermanaerosceptrum fracticalcis</name>
    <dbReference type="NCBI Taxonomy" id="1712410"/>
    <lineage>
        <taxon>Bacteria</taxon>
        <taxon>Bacillati</taxon>
        <taxon>Bacillota</taxon>
        <taxon>Clostridia</taxon>
        <taxon>Eubacteriales</taxon>
        <taxon>Peptococcaceae</taxon>
        <taxon>Thermanaerosceptrum</taxon>
    </lineage>
</organism>
<dbReference type="RefSeq" id="WP_034424536.1">
    <property type="nucleotide sequence ID" value="NZ_CP045798.1"/>
</dbReference>
<dbReference type="AlphaFoldDB" id="A0A7G6DYK8"/>
<keyword evidence="3" id="KW-1185">Reference proteome</keyword>
<dbReference type="GO" id="GO:0016491">
    <property type="term" value="F:oxidoreductase activity"/>
    <property type="evidence" value="ECO:0007669"/>
    <property type="project" value="UniProtKB-KW"/>
</dbReference>
<dbReference type="InterPro" id="IPR042204">
    <property type="entry name" value="2Fe-2S-bd_N"/>
</dbReference>
<evidence type="ECO:0000256" key="1">
    <source>
        <dbReference type="ARBA" id="ARBA00023002"/>
    </source>
</evidence>
<dbReference type="Gene3D" id="3.10.20.440">
    <property type="entry name" value="2Fe-2S iron-sulphur cluster binding domain, sarcosine oxidase, alpha subunit, N-terminal domain"/>
    <property type="match status" value="1"/>
</dbReference>
<keyword evidence="1" id="KW-0560">Oxidoreductase</keyword>
<evidence type="ECO:0000313" key="3">
    <source>
        <dbReference type="Proteomes" id="UP000515847"/>
    </source>
</evidence>
<dbReference type="Pfam" id="PF13510">
    <property type="entry name" value="Fer2_4"/>
    <property type="match status" value="1"/>
</dbReference>
<proteinExistence type="predicted"/>
<reference evidence="2 3" key="1">
    <citation type="journal article" date="2019" name="Front. Microbiol.">
        <title>Thermoanaerosceptrum fracticalcis gen. nov. sp. nov., a Novel Fumarate-Fermenting Microorganism From a Deep Fractured Carbonate Aquifer of the US Great Basin.</title>
        <authorList>
            <person name="Hamilton-Brehm S.D."/>
            <person name="Stewart L.E."/>
            <person name="Zavarin M."/>
            <person name="Caldwell M."/>
            <person name="Lawson P.A."/>
            <person name="Onstott T.C."/>
            <person name="Grzymski J."/>
            <person name="Neveux I."/>
            <person name="Lollar B.S."/>
            <person name="Russell C.E."/>
            <person name="Moser D.P."/>
        </authorList>
    </citation>
    <scope>NUCLEOTIDE SEQUENCE [LARGE SCALE GENOMIC DNA]</scope>
    <source>
        <strain evidence="2 3">DRI-13</strain>
    </source>
</reference>
<dbReference type="OrthoDB" id="573392at2"/>
<dbReference type="SUPFAM" id="SSF54292">
    <property type="entry name" value="2Fe-2S ferredoxin-like"/>
    <property type="match status" value="1"/>
</dbReference>
<dbReference type="GO" id="GO:0051536">
    <property type="term" value="F:iron-sulfur cluster binding"/>
    <property type="evidence" value="ECO:0007669"/>
    <property type="project" value="InterPro"/>
</dbReference>
<gene>
    <name evidence="2" type="ORF">BR63_00355</name>
</gene>
<sequence>MRIDKHPILGDDTRASDAVIMVDGKKIPAKEGEPIAAALLAAGIRKFRVTPKDGNPRGIFCGIGRCTDCIMTVDGQPNVRTCVTPVRNGMVIESQKGLGKWGDEE</sequence>
<dbReference type="EMBL" id="CP045798">
    <property type="protein sequence ID" value="QNB44912.1"/>
    <property type="molecule type" value="Genomic_DNA"/>
</dbReference>
<dbReference type="InterPro" id="IPR036010">
    <property type="entry name" value="2Fe-2S_ferredoxin-like_sf"/>
</dbReference>
<name>A0A7G6DYK8_THEFR</name>
<evidence type="ECO:0000313" key="2">
    <source>
        <dbReference type="EMBL" id="QNB44912.1"/>
    </source>
</evidence>